<dbReference type="Gene3D" id="3.30.9.10">
    <property type="entry name" value="D-Amino Acid Oxidase, subunit A, domain 2"/>
    <property type="match status" value="1"/>
</dbReference>
<comment type="caution">
    <text evidence="3">The sequence shown here is derived from an EMBL/GenBank/DDBJ whole genome shotgun (WGS) entry which is preliminary data.</text>
</comment>
<dbReference type="SUPFAM" id="SSF51905">
    <property type="entry name" value="FAD/NAD(P)-binding domain"/>
    <property type="match status" value="1"/>
</dbReference>
<evidence type="ECO:0000256" key="1">
    <source>
        <dbReference type="ARBA" id="ARBA00023002"/>
    </source>
</evidence>
<dbReference type="PANTHER" id="PTHR13847:SF281">
    <property type="entry name" value="FAD DEPENDENT OXIDOREDUCTASE DOMAIN-CONTAINING PROTEIN"/>
    <property type="match status" value="1"/>
</dbReference>
<dbReference type="AlphaFoldDB" id="A0A2V1JYS2"/>
<dbReference type="Pfam" id="PF01266">
    <property type="entry name" value="DAO"/>
    <property type="match status" value="1"/>
</dbReference>
<dbReference type="InterPro" id="IPR006076">
    <property type="entry name" value="FAD-dep_OxRdtase"/>
</dbReference>
<keyword evidence="1" id="KW-0560">Oxidoreductase</keyword>
<dbReference type="PANTHER" id="PTHR13847">
    <property type="entry name" value="SARCOSINE DEHYDROGENASE-RELATED"/>
    <property type="match status" value="1"/>
</dbReference>
<dbReference type="GO" id="GO:0016491">
    <property type="term" value="F:oxidoreductase activity"/>
    <property type="evidence" value="ECO:0007669"/>
    <property type="project" value="UniProtKB-KW"/>
</dbReference>
<protein>
    <submittedName>
        <fullName evidence="3">FAD-dependent oxidoreductase</fullName>
    </submittedName>
</protein>
<dbReference type="RefSeq" id="WP_109061208.1">
    <property type="nucleotide sequence ID" value="NZ_QETA01000002.1"/>
</dbReference>
<evidence type="ECO:0000313" key="4">
    <source>
        <dbReference type="Proteomes" id="UP000245212"/>
    </source>
</evidence>
<dbReference type="InterPro" id="IPR036188">
    <property type="entry name" value="FAD/NAD-bd_sf"/>
</dbReference>
<dbReference type="GO" id="GO:0005737">
    <property type="term" value="C:cytoplasm"/>
    <property type="evidence" value="ECO:0007669"/>
    <property type="project" value="TreeGrafter"/>
</dbReference>
<keyword evidence="4" id="KW-1185">Reference proteome</keyword>
<reference evidence="4" key="1">
    <citation type="submission" date="2018-05" db="EMBL/GenBank/DDBJ databases">
        <authorList>
            <person name="Li Y."/>
        </authorList>
    </citation>
    <scope>NUCLEOTIDE SEQUENCE [LARGE SCALE GENOMIC DNA]</scope>
    <source>
        <strain evidence="4">3d-2-2</strain>
    </source>
</reference>
<dbReference type="Proteomes" id="UP000245212">
    <property type="component" value="Unassembled WGS sequence"/>
</dbReference>
<name>A0A2V1JYS2_9BURK</name>
<accession>A0A2V1JYS2</accession>
<sequence length="436" mass="46658">MTTVRSILLHPAADSLWAHTAPAAMPVPHLEGASKTDVVIVGAGYTGLSVALHLAQLGARVCVLDAHAPGWGASGRNGGQVNPTLKFDPEDLYRMFGARAEALIEAVSGSADMVFGLIERYGMDCHPVRAGWLQVGYSDKAVAGLHRRAEQWRKLGVPVACLDRDAVCQRTGTTEFAGGWLDGRAGGLQPLAYAYGLARAACQHGVQIYGDSPVAGLERHGEGWRVRTATGASVDAPQVVLATNGYTDPLWPGLARTVLAANSFIVATPPLGERGMGILDGGETVSTAQRLLLYFRKDHAGRLLMGGRGHFQDPSGPLDFAHLERSLKLLYPQLESVSFPYRWAGRIAVTRDFLPHVHQPAPGLTMALGCNGRGIALATSMGKHLADLLSGGNPSAFPYPLSEMRSIPLHGLQRFYIAAGVAWYSLLDRLETRRAH</sequence>
<evidence type="ECO:0000313" key="3">
    <source>
        <dbReference type="EMBL" id="PWF23929.1"/>
    </source>
</evidence>
<dbReference type="EMBL" id="QETA01000002">
    <property type="protein sequence ID" value="PWF23929.1"/>
    <property type="molecule type" value="Genomic_DNA"/>
</dbReference>
<organism evidence="3 4">
    <name type="scientific">Corticimicrobacter populi</name>
    <dbReference type="NCBI Taxonomy" id="2175229"/>
    <lineage>
        <taxon>Bacteria</taxon>
        <taxon>Pseudomonadati</taxon>
        <taxon>Pseudomonadota</taxon>
        <taxon>Betaproteobacteria</taxon>
        <taxon>Burkholderiales</taxon>
        <taxon>Alcaligenaceae</taxon>
        <taxon>Corticimicrobacter</taxon>
    </lineage>
</organism>
<evidence type="ECO:0000259" key="2">
    <source>
        <dbReference type="Pfam" id="PF01266"/>
    </source>
</evidence>
<gene>
    <name evidence="3" type="ORF">DD235_06255</name>
</gene>
<dbReference type="Gene3D" id="3.50.50.60">
    <property type="entry name" value="FAD/NAD(P)-binding domain"/>
    <property type="match status" value="1"/>
</dbReference>
<feature type="domain" description="FAD dependent oxidoreductase" evidence="2">
    <location>
        <begin position="37"/>
        <end position="388"/>
    </location>
</feature>
<proteinExistence type="predicted"/>